<dbReference type="PANTHER" id="PTHR32182">
    <property type="entry name" value="DNA REPLICATION AND REPAIR PROTEIN RECF"/>
    <property type="match status" value="1"/>
</dbReference>
<feature type="domain" description="RecF/RecN/SMC N-terminal" evidence="2">
    <location>
        <begin position="319"/>
        <end position="769"/>
    </location>
</feature>
<dbReference type="SUPFAM" id="SSF89550">
    <property type="entry name" value="PHP domain-like"/>
    <property type="match status" value="1"/>
</dbReference>
<proteinExistence type="predicted"/>
<dbReference type="EMBL" id="CP047363">
    <property type="protein sequence ID" value="QIH77400.1"/>
    <property type="molecule type" value="Genomic_DNA"/>
</dbReference>
<dbReference type="GO" id="GO:0000731">
    <property type="term" value="P:DNA synthesis involved in DNA repair"/>
    <property type="evidence" value="ECO:0007669"/>
    <property type="project" value="TreeGrafter"/>
</dbReference>
<dbReference type="Proteomes" id="UP000501122">
    <property type="component" value="Chromosome"/>
</dbReference>
<accession>A0A6G7EV75</accession>
<evidence type="ECO:0000256" key="1">
    <source>
        <dbReference type="SAM" id="Coils"/>
    </source>
</evidence>
<dbReference type="InterPro" id="IPR054798">
    <property type="entry name" value="Spaf_1101-like"/>
</dbReference>
<dbReference type="InterPro" id="IPR003395">
    <property type="entry name" value="RecF/RecN/SMC_N"/>
</dbReference>
<evidence type="ECO:0000259" key="2">
    <source>
        <dbReference type="Pfam" id="PF02463"/>
    </source>
</evidence>
<dbReference type="Pfam" id="PF02463">
    <property type="entry name" value="SMC_N"/>
    <property type="match status" value="1"/>
</dbReference>
<dbReference type="EMBL" id="MN728681">
    <property type="protein sequence ID" value="QHW12320.1"/>
    <property type="molecule type" value="Genomic_DNA"/>
</dbReference>
<dbReference type="GO" id="GO:0006302">
    <property type="term" value="P:double-strand break repair"/>
    <property type="evidence" value="ECO:0007669"/>
    <property type="project" value="TreeGrafter"/>
</dbReference>
<organism evidence="3">
    <name type="scientific">Macrococcoides canis</name>
    <dbReference type="NCBI Taxonomy" id="1855823"/>
    <lineage>
        <taxon>Bacteria</taxon>
        <taxon>Bacillati</taxon>
        <taxon>Bacillota</taxon>
        <taxon>Bacilli</taxon>
        <taxon>Bacillales</taxon>
        <taxon>Staphylococcaceae</taxon>
        <taxon>Macrococcoides</taxon>
    </lineage>
</organism>
<sequence>MFNEKRDKIGAYYKKCVFHLHTPASYDYGLFKKSDAKDLKQEDINKFINENNLINIIEQMDEDDYEICGAFKNQIEFQLYCLIIYKLDIEKIKSVVVTDHNTFEGFDYLNRAAKFMKDKFRVSYPVIYKGVEITCSDSLHVVLIIDEKSPSMNKIANEWIEEHIQSNVVGTYMPSLFVFEEFFKMGAIGYIAHFNTDKNLSKKQGFLNNQYKNKLFNNPNMSVIGVNSYSKREQVEKNLQDLYIKKDFNFIVDEDSHTLNEHGRKFMWLKSEKNDFESLKQALNDYRNSFLLENVVVPSFYIKGVIIQGKSFIKNKNTDDFMTLMFSPYMNCLIGGKGTGKSTILNVIDFLLGQNSKTKNNMINMFSQGEMYILVTYDEVDYIISFKGIVESEIEIIIDDIFNSHKNYYNLSNHQDNVTSLRDKIVSLLQVFELENGEAVEITQKKKLLDKLNTRKYSLSSLVEKIEDTDSINKLLKDMISQNKFLSKRIRYTKAKSQADILKQLTNRKENLEKIRIKKDNIIKDYNQQNKNIIQLKYSLMTDKQYIFKWEELLKNIFYEDGFYLKKYSISKVKFLEYLNDFSKMYGSFTLIQMILNEQIEELLEKLNLQKYVVTDSMSIINNSLVDLNKKENILNFFVLIKRMILLNIERYNTLMRNYYDEVEQWGIEFNINNMSGLDGRKPILKNINYLSMGQKVVALLNFIISFDHYNGNISPLIIDQPEDHLDNRFIYDNLVSKLRDIKHKRQIIIATHNSTIVTNSSTEQVIVMESNSLYGWVERTGYCKNKNITTDIINILEGGRQAFIDKKKIYGI</sequence>
<dbReference type="Gene3D" id="3.20.20.140">
    <property type="entry name" value="Metal-dependent hydrolases"/>
    <property type="match status" value="1"/>
</dbReference>
<dbReference type="InterPro" id="IPR027417">
    <property type="entry name" value="P-loop_NTPase"/>
</dbReference>
<name>A0A6G7EV75_9STAP</name>
<gene>
    <name evidence="3" type="ORF">0076A_00033</name>
    <name evidence="4" type="ORF">GTN30_01800</name>
</gene>
<evidence type="ECO:0000313" key="3">
    <source>
        <dbReference type="EMBL" id="QHW12320.1"/>
    </source>
</evidence>
<dbReference type="Gene3D" id="3.40.50.300">
    <property type="entry name" value="P-loop containing nucleotide triphosphate hydrolases"/>
    <property type="match status" value="2"/>
</dbReference>
<dbReference type="PANTHER" id="PTHR32182:SF22">
    <property type="entry name" value="ATP-DEPENDENT ENDONUCLEASE, OLD FAMILY-RELATED"/>
    <property type="match status" value="1"/>
</dbReference>
<reference evidence="3" key="1">
    <citation type="journal article" date="2020" name="Antimicrob. Agents Chemother.">
        <title>The novel macrolide resistance genes mef(D), msr(F) and msr(H) are present on resistance islands in Macrococcus canis, Macrococcus caseolyticus and Staphylococcus aureus.</title>
        <authorList>
            <person name="Schwendener S."/>
            <person name="Dona V."/>
            <person name="Perreten V."/>
        </authorList>
    </citation>
    <scope>NUCLEOTIDE SEQUENCE</scope>
    <source>
        <strain evidence="3">Epi0076A</strain>
    </source>
</reference>
<feature type="coiled-coil region" evidence="1">
    <location>
        <begin position="495"/>
        <end position="532"/>
    </location>
</feature>
<dbReference type="AlphaFoldDB" id="A0A6G7EV75"/>
<keyword evidence="1" id="KW-0175">Coiled coil</keyword>
<dbReference type="SUPFAM" id="SSF52540">
    <property type="entry name" value="P-loop containing nucleoside triphosphate hydrolases"/>
    <property type="match status" value="1"/>
</dbReference>
<evidence type="ECO:0000313" key="4">
    <source>
        <dbReference type="EMBL" id="QIH77400.1"/>
    </source>
</evidence>
<dbReference type="NCBIfam" id="NF045781">
    <property type="entry name" value="Spaf1101_AAA_ATP"/>
    <property type="match status" value="1"/>
</dbReference>
<dbReference type="InterPro" id="IPR016195">
    <property type="entry name" value="Pol/histidinol_Pase-like"/>
</dbReference>
<protein>
    <submittedName>
        <fullName evidence="3">AAA family ATPase</fullName>
    </submittedName>
</protein>